<dbReference type="RefSeq" id="WP_205016507.1">
    <property type="nucleotide sequence ID" value="NZ_JAFBEI010000005.1"/>
</dbReference>
<reference evidence="1 2" key="1">
    <citation type="submission" date="2021-01" db="EMBL/GenBank/DDBJ databases">
        <title>Genomic Encyclopedia of Type Strains, Phase IV (KMG-IV): sequencing the most valuable type-strain genomes for metagenomic binning, comparative biology and taxonomic classification.</title>
        <authorList>
            <person name="Goeker M."/>
        </authorList>
    </citation>
    <scope>NUCLEOTIDE SEQUENCE [LARGE SCALE GENOMIC DNA]</scope>
    <source>
        <strain evidence="1 2">DSM 27513</strain>
    </source>
</reference>
<name>A0ABS2PJG0_9STRE</name>
<proteinExistence type="predicted"/>
<dbReference type="SUPFAM" id="SSF48452">
    <property type="entry name" value="TPR-like"/>
    <property type="match status" value="1"/>
</dbReference>
<dbReference type="EMBL" id="JAFBEI010000005">
    <property type="protein sequence ID" value="MBM7635572.1"/>
    <property type="molecule type" value="Genomic_DNA"/>
</dbReference>
<keyword evidence="2" id="KW-1185">Reference proteome</keyword>
<sequence>MTDEKKVIDFNRYREEKLFLDDDFLDSLAELSDDELDDFYDELAFGDMEDPQLTSAEIDELYPFYRALTSGDQEDIKAFKYWDRKSQKTYFGSKFSLGLLCKQNGLYEKALVHFEELYQLDEQDSLGARYEIMACLVLLRRYKDAQSFYDAIGGQGDEQLLVSLFVASLLHDDIDSCRLYVSQLLEVNPHFITFLEEVAFPLPEIMSSVNWERVQSGTLDSLYFSFSRVLPILLTAYGFVHSYLINHFEEIAMEEEVLLEELDFMTDKMREEFSFWGIHRLQDFAKWTEKEVLAFPGIGKVKVQKLKEAGAIFKEE</sequence>
<dbReference type="Gene3D" id="1.25.40.10">
    <property type="entry name" value="Tetratricopeptide repeat domain"/>
    <property type="match status" value="1"/>
</dbReference>
<gene>
    <name evidence="1" type="ORF">JOC31_000365</name>
</gene>
<accession>A0ABS2PJG0</accession>
<evidence type="ECO:0000313" key="2">
    <source>
        <dbReference type="Proteomes" id="UP000809081"/>
    </source>
</evidence>
<dbReference type="Proteomes" id="UP000809081">
    <property type="component" value="Unassembled WGS sequence"/>
</dbReference>
<dbReference type="InterPro" id="IPR011990">
    <property type="entry name" value="TPR-like_helical_dom_sf"/>
</dbReference>
<protein>
    <submittedName>
        <fullName evidence="1">Tetratricopeptide (TPR) repeat protein</fullName>
    </submittedName>
</protein>
<evidence type="ECO:0000313" key="1">
    <source>
        <dbReference type="EMBL" id="MBM7635572.1"/>
    </source>
</evidence>
<comment type="caution">
    <text evidence="1">The sequence shown here is derived from an EMBL/GenBank/DDBJ whole genome shotgun (WGS) entry which is preliminary data.</text>
</comment>
<organism evidence="1 2">
    <name type="scientific">Streptococcus saliviloxodontae</name>
    <dbReference type="NCBI Taxonomy" id="1349416"/>
    <lineage>
        <taxon>Bacteria</taxon>
        <taxon>Bacillati</taxon>
        <taxon>Bacillota</taxon>
        <taxon>Bacilli</taxon>
        <taxon>Lactobacillales</taxon>
        <taxon>Streptococcaceae</taxon>
        <taxon>Streptococcus</taxon>
    </lineage>
</organism>